<feature type="region of interest" description="Disordered" evidence="1">
    <location>
        <begin position="1"/>
        <end position="21"/>
    </location>
</feature>
<dbReference type="PANTHER" id="PTHR45786">
    <property type="entry name" value="DNA BINDING PROTEIN-LIKE"/>
    <property type="match status" value="1"/>
</dbReference>
<dbReference type="EMBL" id="PKPP01000025">
    <property type="protein sequence ID" value="PWA99302.1"/>
    <property type="molecule type" value="Genomic_DNA"/>
</dbReference>
<keyword evidence="3" id="KW-1185">Reference proteome</keyword>
<sequence length="502" mass="56771">MKTKKKAIRRIPSGNNLVDTDLSPDVAPMSCNSESTKRKRTLCEDSCVTTAFTDHITKKCARANTLPYTESTDNTQEVTKGKQMFRESSTHEATSMYNTNDLSTNEISAYDDTINDPVSSPMFCQHKPGLSTTHRQSKNKRPMSHAIADKDPLNASTADPNRNRKRCRRIAADKDPLIGSSADPSRNRKRCRRIAARSLPTETQNTNGNHNIPAQSLNRVTNSNIRTKRPRFIEGIPLKKNPNTIVKCIYSPCLHAMTYLMQLPQILRPSQKPLQPGTTTNIGALDKVLDEHNRLVKLFRTARDKLESDNIPDFKLKLFGVVGSRQYDLPTGDSVGAIVFEGGPEVATDYDVIIQKRGGQPQRIDKLNPHYMSLHFPLFFIHGEEGYHLGLKLLEKAGELPEKEKQMSMKMYYAYQIHDRFQQYSTSNNMSLAKSQGKEIMAQPQGANLLTLKPTDLDKSIYVKVYRKWTVLNKASVPVMYCCILLDQQVHLDIPPQHYNVH</sequence>
<reference evidence="2 3" key="1">
    <citation type="journal article" date="2018" name="Mol. Plant">
        <title>The genome of Artemisia annua provides insight into the evolution of Asteraceae family and artemisinin biosynthesis.</title>
        <authorList>
            <person name="Shen Q."/>
            <person name="Zhang L."/>
            <person name="Liao Z."/>
            <person name="Wang S."/>
            <person name="Yan T."/>
            <person name="Shi P."/>
            <person name="Liu M."/>
            <person name="Fu X."/>
            <person name="Pan Q."/>
            <person name="Wang Y."/>
            <person name="Lv Z."/>
            <person name="Lu X."/>
            <person name="Zhang F."/>
            <person name="Jiang W."/>
            <person name="Ma Y."/>
            <person name="Chen M."/>
            <person name="Hao X."/>
            <person name="Li L."/>
            <person name="Tang Y."/>
            <person name="Lv G."/>
            <person name="Zhou Y."/>
            <person name="Sun X."/>
            <person name="Brodelius P.E."/>
            <person name="Rose J.K.C."/>
            <person name="Tang K."/>
        </authorList>
    </citation>
    <scope>NUCLEOTIDE SEQUENCE [LARGE SCALE GENOMIC DNA]</scope>
    <source>
        <strain evidence="3">cv. Huhao1</strain>
        <tissue evidence="2">Leaf</tissue>
    </source>
</reference>
<dbReference type="AlphaFoldDB" id="A0A2U1QMU0"/>
<proteinExistence type="predicted"/>
<dbReference type="Proteomes" id="UP000245207">
    <property type="component" value="Unassembled WGS sequence"/>
</dbReference>
<dbReference type="OrthoDB" id="1928976at2759"/>
<evidence type="ECO:0000256" key="1">
    <source>
        <dbReference type="SAM" id="MobiDB-lite"/>
    </source>
</evidence>
<dbReference type="PANTHER" id="PTHR45786:SF74">
    <property type="entry name" value="ATP-DEPENDENT DNA HELICASE"/>
    <property type="match status" value="1"/>
</dbReference>
<evidence type="ECO:0000313" key="2">
    <source>
        <dbReference type="EMBL" id="PWA99302.1"/>
    </source>
</evidence>
<organism evidence="2 3">
    <name type="scientific">Artemisia annua</name>
    <name type="common">Sweet wormwood</name>
    <dbReference type="NCBI Taxonomy" id="35608"/>
    <lineage>
        <taxon>Eukaryota</taxon>
        <taxon>Viridiplantae</taxon>
        <taxon>Streptophyta</taxon>
        <taxon>Embryophyta</taxon>
        <taxon>Tracheophyta</taxon>
        <taxon>Spermatophyta</taxon>
        <taxon>Magnoliopsida</taxon>
        <taxon>eudicotyledons</taxon>
        <taxon>Gunneridae</taxon>
        <taxon>Pentapetalae</taxon>
        <taxon>asterids</taxon>
        <taxon>campanulids</taxon>
        <taxon>Asterales</taxon>
        <taxon>Asteraceae</taxon>
        <taxon>Asteroideae</taxon>
        <taxon>Anthemideae</taxon>
        <taxon>Artemisiinae</taxon>
        <taxon>Artemisia</taxon>
    </lineage>
</organism>
<protein>
    <recommendedName>
        <fullName evidence="4">Helitron helicase-like domain-containing protein</fullName>
    </recommendedName>
</protein>
<evidence type="ECO:0000313" key="3">
    <source>
        <dbReference type="Proteomes" id="UP000245207"/>
    </source>
</evidence>
<accession>A0A2U1QMU0</accession>
<name>A0A2U1QMU0_ARTAN</name>
<evidence type="ECO:0008006" key="4">
    <source>
        <dbReference type="Google" id="ProtNLM"/>
    </source>
</evidence>
<comment type="caution">
    <text evidence="2">The sequence shown here is derived from an EMBL/GenBank/DDBJ whole genome shotgun (WGS) entry which is preliminary data.</text>
</comment>
<feature type="region of interest" description="Disordered" evidence="1">
    <location>
        <begin position="130"/>
        <end position="161"/>
    </location>
</feature>
<gene>
    <name evidence="2" type="ORF">CTI12_AA009990</name>
</gene>